<proteinExistence type="inferred from homology"/>
<keyword evidence="2" id="KW-0408">Iron</keyword>
<sequence>MSTSVPFLNVVDPEFDFCAPEVLAAQAASWYAESPIGRVVLRYTPARALLRDPRFDHNGRLFMERNGVSGGPVYDWFVPMIVNRDGADHRRLRGLVNRAFTPRVVENLRPFIRARAEELADRLAENEISDFVTDFGDPMPLAVMCELLGVPPEDHDVFRGWSTDIGLVFSVAHGGDIPGRVAAALLGLSGYVESLMAAKARKPGEDLISALIAARREDGGLVSREELLNLVITLVFAAHDTTRHQLANAMVAFAEHPGQWSVLGQRPELAERAVEEVMRWRPSTTIAYRYAVDHLEFEGLPLAPGDCLTVCVATTQRDPAVFHGGDRFDITVPREAPPLQFGAGPHHCLGAALARAEVGEVLPLLARRFGPPRIAGPVSWSPPMGIHGPETLPLSFASDANALR</sequence>
<dbReference type="Proteomes" id="UP000185696">
    <property type="component" value="Unassembled WGS sequence"/>
</dbReference>
<keyword evidence="2" id="KW-0503">Monooxygenase</keyword>
<evidence type="ECO:0000256" key="2">
    <source>
        <dbReference type="RuleBase" id="RU000461"/>
    </source>
</evidence>
<dbReference type="InterPro" id="IPR001128">
    <property type="entry name" value="Cyt_P450"/>
</dbReference>
<accession>A0A7Z0WMJ3</accession>
<comment type="similarity">
    <text evidence="1 2">Belongs to the cytochrome P450 family.</text>
</comment>
<dbReference type="GO" id="GO:0005506">
    <property type="term" value="F:iron ion binding"/>
    <property type="evidence" value="ECO:0007669"/>
    <property type="project" value="InterPro"/>
</dbReference>
<dbReference type="AlphaFoldDB" id="A0A7Z0WMJ3"/>
<dbReference type="InterPro" id="IPR017972">
    <property type="entry name" value="Cyt_P450_CS"/>
</dbReference>
<gene>
    <name evidence="3" type="ORF">BLA60_17560</name>
</gene>
<name>A0A7Z0WMJ3_9PSEU</name>
<evidence type="ECO:0000313" key="4">
    <source>
        <dbReference type="Proteomes" id="UP000185696"/>
    </source>
</evidence>
<dbReference type="Pfam" id="PF00067">
    <property type="entry name" value="p450"/>
    <property type="match status" value="1"/>
</dbReference>
<protein>
    <submittedName>
        <fullName evidence="3">Cytochrome</fullName>
    </submittedName>
</protein>
<dbReference type="PROSITE" id="PS00086">
    <property type="entry name" value="CYTOCHROME_P450"/>
    <property type="match status" value="1"/>
</dbReference>
<dbReference type="GO" id="GO:0016705">
    <property type="term" value="F:oxidoreductase activity, acting on paired donors, with incorporation or reduction of molecular oxygen"/>
    <property type="evidence" value="ECO:0007669"/>
    <property type="project" value="InterPro"/>
</dbReference>
<comment type="caution">
    <text evidence="3">The sequence shown here is derived from an EMBL/GenBank/DDBJ whole genome shotgun (WGS) entry which is preliminary data.</text>
</comment>
<dbReference type="EMBL" id="MSIF01000007">
    <property type="protein sequence ID" value="OLF10241.1"/>
    <property type="molecule type" value="Genomic_DNA"/>
</dbReference>
<reference evidence="3 4" key="1">
    <citation type="submission" date="2016-12" db="EMBL/GenBank/DDBJ databases">
        <title>The draft genome sequence of Actinophytocola xinjiangensis.</title>
        <authorList>
            <person name="Wang W."/>
            <person name="Yuan L."/>
        </authorList>
    </citation>
    <scope>NUCLEOTIDE SEQUENCE [LARGE SCALE GENOMIC DNA]</scope>
    <source>
        <strain evidence="3 4">CGMCC 4.4663</strain>
    </source>
</reference>
<dbReference type="Gene3D" id="1.10.630.10">
    <property type="entry name" value="Cytochrome P450"/>
    <property type="match status" value="1"/>
</dbReference>
<dbReference type="OrthoDB" id="502624at2"/>
<keyword evidence="2" id="KW-0560">Oxidoreductase</keyword>
<keyword evidence="2" id="KW-0479">Metal-binding</keyword>
<organism evidence="3 4">
    <name type="scientific">Actinophytocola xinjiangensis</name>
    <dbReference type="NCBI Taxonomy" id="485602"/>
    <lineage>
        <taxon>Bacteria</taxon>
        <taxon>Bacillati</taxon>
        <taxon>Actinomycetota</taxon>
        <taxon>Actinomycetes</taxon>
        <taxon>Pseudonocardiales</taxon>
        <taxon>Pseudonocardiaceae</taxon>
    </lineage>
</organism>
<dbReference type="GO" id="GO:0004497">
    <property type="term" value="F:monooxygenase activity"/>
    <property type="evidence" value="ECO:0007669"/>
    <property type="project" value="UniProtKB-KW"/>
</dbReference>
<evidence type="ECO:0000313" key="3">
    <source>
        <dbReference type="EMBL" id="OLF10241.1"/>
    </source>
</evidence>
<dbReference type="GO" id="GO:0020037">
    <property type="term" value="F:heme binding"/>
    <property type="evidence" value="ECO:0007669"/>
    <property type="project" value="InterPro"/>
</dbReference>
<dbReference type="SUPFAM" id="SSF48264">
    <property type="entry name" value="Cytochrome P450"/>
    <property type="match status" value="1"/>
</dbReference>
<keyword evidence="2" id="KW-0349">Heme</keyword>
<evidence type="ECO:0000256" key="1">
    <source>
        <dbReference type="ARBA" id="ARBA00010617"/>
    </source>
</evidence>
<dbReference type="InterPro" id="IPR036396">
    <property type="entry name" value="Cyt_P450_sf"/>
</dbReference>
<dbReference type="PANTHER" id="PTHR46696">
    <property type="entry name" value="P450, PUTATIVE (EUROFUNG)-RELATED"/>
    <property type="match status" value="1"/>
</dbReference>
<dbReference type="PANTHER" id="PTHR46696:SF1">
    <property type="entry name" value="CYTOCHROME P450 YJIB-RELATED"/>
    <property type="match status" value="1"/>
</dbReference>
<keyword evidence="4" id="KW-1185">Reference proteome</keyword>
<dbReference type="InterPro" id="IPR002397">
    <property type="entry name" value="Cyt_P450_B"/>
</dbReference>
<dbReference type="PRINTS" id="PR00359">
    <property type="entry name" value="BP450"/>
</dbReference>